<feature type="region of interest" description="Disordered" evidence="1">
    <location>
        <begin position="126"/>
        <end position="154"/>
    </location>
</feature>
<evidence type="ECO:0000256" key="1">
    <source>
        <dbReference type="SAM" id="MobiDB-lite"/>
    </source>
</evidence>
<name>A0AAE1L2X9_PETCI</name>
<gene>
    <name evidence="3" type="ORF">Pcinc_001742</name>
</gene>
<dbReference type="PROSITE" id="PS51257">
    <property type="entry name" value="PROKAR_LIPOPROTEIN"/>
    <property type="match status" value="1"/>
</dbReference>
<keyword evidence="2" id="KW-0812">Transmembrane</keyword>
<reference evidence="3" key="1">
    <citation type="submission" date="2023-10" db="EMBL/GenBank/DDBJ databases">
        <title>Genome assemblies of two species of porcelain crab, Petrolisthes cinctipes and Petrolisthes manimaculis (Anomura: Porcellanidae).</title>
        <authorList>
            <person name="Angst P."/>
        </authorList>
    </citation>
    <scope>NUCLEOTIDE SEQUENCE</scope>
    <source>
        <strain evidence="3">PB745_01</strain>
        <tissue evidence="3">Gill</tissue>
    </source>
</reference>
<feature type="transmembrane region" description="Helical" evidence="2">
    <location>
        <begin position="6"/>
        <end position="32"/>
    </location>
</feature>
<feature type="region of interest" description="Disordered" evidence="1">
    <location>
        <begin position="249"/>
        <end position="332"/>
    </location>
</feature>
<feature type="compositionally biased region" description="Acidic residues" evidence="1">
    <location>
        <begin position="275"/>
        <end position="289"/>
    </location>
</feature>
<keyword evidence="2" id="KW-0472">Membrane</keyword>
<dbReference type="EMBL" id="JAWQEG010000107">
    <property type="protein sequence ID" value="KAK3894486.1"/>
    <property type="molecule type" value="Genomic_DNA"/>
</dbReference>
<evidence type="ECO:0000256" key="2">
    <source>
        <dbReference type="SAM" id="Phobius"/>
    </source>
</evidence>
<evidence type="ECO:0000313" key="3">
    <source>
        <dbReference type="EMBL" id="KAK3894486.1"/>
    </source>
</evidence>
<dbReference type="Proteomes" id="UP001286313">
    <property type="component" value="Unassembled WGS sequence"/>
</dbReference>
<dbReference type="AlphaFoldDB" id="A0AAE1L2X9"/>
<keyword evidence="2" id="KW-1133">Transmembrane helix</keyword>
<accession>A0AAE1L2X9</accession>
<feature type="compositionally biased region" description="Basic and acidic residues" evidence="1">
    <location>
        <begin position="249"/>
        <end position="265"/>
    </location>
</feature>
<comment type="caution">
    <text evidence="3">The sequence shown here is derived from an EMBL/GenBank/DDBJ whole genome shotgun (WGS) entry which is preliminary data.</text>
</comment>
<sequence>MKLLVPSVVVPLCIVSGLCALFVVLIFSCFCVDLYKRRNKKNDENKPLNVTGEEFELDTYPSHPHPHPHPWHLNAQDGVQFDPELVTRNDDGGVVRTPLVLRPEGGLGWKQRMEGYSALLNTHRHRHQQRTKTQEYKLHQRKSNRSTPDEVAEGGVERFPTAMLEHRVARRYYTAMLPHPTFITKGYNNTNSSSSTPRRSTTDEGKTRFNLSNSDNEANTYRRLVEEFKRTKVVMGCRNLRRDTTNPFVSREEREESFRRLRRDPTNPFVSREEEREEKETEEEEEREEQVEREKEEREEEKEQEEKEEEEREEEREEEKEKEEEEEEERER</sequence>
<feature type="compositionally biased region" description="Low complexity" evidence="1">
    <location>
        <begin position="188"/>
        <end position="199"/>
    </location>
</feature>
<evidence type="ECO:0000313" key="4">
    <source>
        <dbReference type="Proteomes" id="UP001286313"/>
    </source>
</evidence>
<feature type="compositionally biased region" description="Acidic residues" evidence="1">
    <location>
        <begin position="297"/>
        <end position="332"/>
    </location>
</feature>
<feature type="region of interest" description="Disordered" evidence="1">
    <location>
        <begin position="181"/>
        <end position="215"/>
    </location>
</feature>
<organism evidence="3 4">
    <name type="scientific">Petrolisthes cinctipes</name>
    <name type="common">Flat porcelain crab</name>
    <dbReference type="NCBI Taxonomy" id="88211"/>
    <lineage>
        <taxon>Eukaryota</taxon>
        <taxon>Metazoa</taxon>
        <taxon>Ecdysozoa</taxon>
        <taxon>Arthropoda</taxon>
        <taxon>Crustacea</taxon>
        <taxon>Multicrustacea</taxon>
        <taxon>Malacostraca</taxon>
        <taxon>Eumalacostraca</taxon>
        <taxon>Eucarida</taxon>
        <taxon>Decapoda</taxon>
        <taxon>Pleocyemata</taxon>
        <taxon>Anomura</taxon>
        <taxon>Galatheoidea</taxon>
        <taxon>Porcellanidae</taxon>
        <taxon>Petrolisthes</taxon>
    </lineage>
</organism>
<protein>
    <submittedName>
        <fullName evidence="3">Uncharacterized protein</fullName>
    </submittedName>
</protein>
<keyword evidence="4" id="KW-1185">Reference proteome</keyword>
<proteinExistence type="predicted"/>